<proteinExistence type="predicted"/>
<organism evidence="1 2">
    <name type="scientific">Brooklawnia cerclae</name>
    <dbReference type="NCBI Taxonomy" id="349934"/>
    <lineage>
        <taxon>Bacteria</taxon>
        <taxon>Bacillati</taxon>
        <taxon>Actinomycetota</taxon>
        <taxon>Actinomycetes</taxon>
        <taxon>Propionibacteriales</taxon>
        <taxon>Propionibacteriaceae</taxon>
        <taxon>Brooklawnia</taxon>
    </lineage>
</organism>
<keyword evidence="2" id="KW-1185">Reference proteome</keyword>
<dbReference type="SUPFAM" id="SSF50969">
    <property type="entry name" value="YVTN repeat-like/Quinoprotein amine dehydrogenase"/>
    <property type="match status" value="1"/>
</dbReference>
<dbReference type="SUPFAM" id="SSF63825">
    <property type="entry name" value="YWTD domain"/>
    <property type="match status" value="1"/>
</dbReference>
<dbReference type="RefSeq" id="WP_167166585.1">
    <property type="nucleotide sequence ID" value="NZ_BAAAOO010000011.1"/>
</dbReference>
<accession>A0ABX0SFK8</accession>
<dbReference type="PANTHER" id="PTHR47197">
    <property type="entry name" value="PROTEIN NIRF"/>
    <property type="match status" value="1"/>
</dbReference>
<evidence type="ECO:0000313" key="2">
    <source>
        <dbReference type="Proteomes" id="UP000749311"/>
    </source>
</evidence>
<keyword evidence="1" id="KW-0238">DNA-binding</keyword>
<dbReference type="EMBL" id="JAAMOZ010000001">
    <property type="protein sequence ID" value="NIH57129.1"/>
    <property type="molecule type" value="Genomic_DNA"/>
</dbReference>
<dbReference type="InterPro" id="IPR051200">
    <property type="entry name" value="Host-pathogen_enzymatic-act"/>
</dbReference>
<sequence>MSTPSIPARLRHRHALAPASITIAAVMLVAGCSSGTTPTDESSAELGDAYIVNTGGVDAGLPDAGPSLSVVDRSTGQVSQTIELPNDGDHAEVGHFVNISADGTQLWLGTRSDETEAGHGTVRAYDLAALHETGVISYDDSDAIQHSFDVGSGVQNVSTPDGRFLFTSSEQGTKGINIFDTETGEFIGNIPNDNTSPHSGAVSPDGKTYYTTTAEKHHVVGYDISGLPDTVPSDADRVLDLDIGYGSLHAFDIDPTGNYLFVGNSDWQIPEGATPRSGVNIIDISTGTPTIVATVPGRPHNFTISADGTYLASTELKAQAKANDCDAGAADLGNRLQFIDVSTLQDADPDYSTITEVYSYDTPGFGGSHAIWDEATGWLYYTVIDNESGQGYLHVLDTSTLDDASPSVSTVLDAQEIGWNPHGLVIPGRNGR</sequence>
<dbReference type="InterPro" id="IPR015943">
    <property type="entry name" value="WD40/YVTN_repeat-like_dom_sf"/>
</dbReference>
<reference evidence="1 2" key="1">
    <citation type="submission" date="2020-02" db="EMBL/GenBank/DDBJ databases">
        <title>Sequencing the genomes of 1000 actinobacteria strains.</title>
        <authorList>
            <person name="Klenk H.-P."/>
        </authorList>
    </citation>
    <scope>NUCLEOTIDE SEQUENCE [LARGE SCALE GENOMIC DNA]</scope>
    <source>
        <strain evidence="1 2">DSM 19609</strain>
    </source>
</reference>
<comment type="caution">
    <text evidence="1">The sequence shown here is derived from an EMBL/GenBank/DDBJ whole genome shotgun (WGS) entry which is preliminary data.</text>
</comment>
<protein>
    <submittedName>
        <fullName evidence="1">DNA-binding beta-propeller fold protein YncE</fullName>
    </submittedName>
</protein>
<dbReference type="Gene3D" id="2.130.10.10">
    <property type="entry name" value="YVTN repeat-like/Quinoprotein amine dehydrogenase"/>
    <property type="match status" value="2"/>
</dbReference>
<gene>
    <name evidence="1" type="ORF">FB473_001774</name>
</gene>
<evidence type="ECO:0000313" key="1">
    <source>
        <dbReference type="EMBL" id="NIH57129.1"/>
    </source>
</evidence>
<dbReference type="InterPro" id="IPR011044">
    <property type="entry name" value="Quino_amine_DH_bsu"/>
</dbReference>
<dbReference type="GO" id="GO:0003677">
    <property type="term" value="F:DNA binding"/>
    <property type="evidence" value="ECO:0007669"/>
    <property type="project" value="UniProtKB-KW"/>
</dbReference>
<dbReference type="Proteomes" id="UP000749311">
    <property type="component" value="Unassembled WGS sequence"/>
</dbReference>
<dbReference type="PANTHER" id="PTHR47197:SF3">
    <property type="entry name" value="DIHYDRO-HEME D1 DEHYDROGENASE"/>
    <property type="match status" value="1"/>
</dbReference>
<name>A0ABX0SFK8_9ACTN</name>